<keyword evidence="5" id="KW-1185">Reference proteome</keyword>
<feature type="region of interest" description="Disordered" evidence="1">
    <location>
        <begin position="38"/>
        <end position="68"/>
    </location>
</feature>
<sequence length="68" mass="7186">MVALMLAGVLIGAVGAAAVLTGVRDHRRLRAERLAAQADREACGEPIPSGWPDPGTVGRRPRTPEESR</sequence>
<accession>A0A9X3PIW7</accession>
<evidence type="ECO:0000313" key="2">
    <source>
        <dbReference type="EMBL" id="MDA1384453.1"/>
    </source>
</evidence>
<dbReference type="EMBL" id="JAVDYD010000001">
    <property type="protein sequence ID" value="MDR7338092.1"/>
    <property type="molecule type" value="Genomic_DNA"/>
</dbReference>
<comment type="caution">
    <text evidence="2">The sequence shown here is derived from an EMBL/GenBank/DDBJ whole genome shotgun (WGS) entry which is preliminary data.</text>
</comment>
<evidence type="ECO:0000313" key="4">
    <source>
        <dbReference type="Proteomes" id="UP001145799"/>
    </source>
</evidence>
<evidence type="ECO:0000256" key="1">
    <source>
        <dbReference type="SAM" id="MobiDB-lite"/>
    </source>
</evidence>
<reference evidence="2" key="1">
    <citation type="submission" date="2022-12" db="EMBL/GenBank/DDBJ databases">
        <title>Gycomyces niveus sp.nov., a novel actinomycete isolated from soil in Shouguang.</title>
        <authorList>
            <person name="Yang X."/>
        </authorList>
    </citation>
    <scope>NUCLEOTIDE SEQUENCE</scope>
    <source>
        <strain evidence="2">DSM 44724</strain>
    </source>
</reference>
<dbReference type="Proteomes" id="UP001183604">
    <property type="component" value="Unassembled WGS sequence"/>
</dbReference>
<evidence type="ECO:0000313" key="3">
    <source>
        <dbReference type="EMBL" id="MDR7338092.1"/>
    </source>
</evidence>
<protein>
    <submittedName>
        <fullName evidence="2">Uncharacterized protein</fullName>
    </submittedName>
</protein>
<dbReference type="Proteomes" id="UP001145799">
    <property type="component" value="Unassembled WGS sequence"/>
</dbReference>
<dbReference type="RefSeq" id="WP_270120908.1">
    <property type="nucleotide sequence ID" value="NZ_BAAAOM010000007.1"/>
</dbReference>
<reference evidence="3 5" key="2">
    <citation type="submission" date="2023-07" db="EMBL/GenBank/DDBJ databases">
        <title>Sequencing the genomes of 1000 actinobacteria strains.</title>
        <authorList>
            <person name="Klenk H.-P."/>
        </authorList>
    </citation>
    <scope>NUCLEOTIDE SEQUENCE [LARGE SCALE GENOMIC DNA]</scope>
    <source>
        <strain evidence="3 5">DSM 44724</strain>
    </source>
</reference>
<dbReference type="EMBL" id="JAPZVQ010000002">
    <property type="protein sequence ID" value="MDA1384453.1"/>
    <property type="molecule type" value="Genomic_DNA"/>
</dbReference>
<organism evidence="2 4">
    <name type="scientific">Glycomyces lechevalierae</name>
    <dbReference type="NCBI Taxonomy" id="256034"/>
    <lineage>
        <taxon>Bacteria</taxon>
        <taxon>Bacillati</taxon>
        <taxon>Actinomycetota</taxon>
        <taxon>Actinomycetes</taxon>
        <taxon>Glycomycetales</taxon>
        <taxon>Glycomycetaceae</taxon>
        <taxon>Glycomyces</taxon>
    </lineage>
</organism>
<proteinExistence type="predicted"/>
<gene>
    <name evidence="3" type="ORF">J2S69_001811</name>
    <name evidence="2" type="ORF">O2L01_05615</name>
</gene>
<dbReference type="AlphaFoldDB" id="A0A9X3PIW7"/>
<evidence type="ECO:0000313" key="5">
    <source>
        <dbReference type="Proteomes" id="UP001183604"/>
    </source>
</evidence>
<name>A0A9X3PIW7_9ACTN</name>